<feature type="compositionally biased region" description="Basic residues" evidence="1">
    <location>
        <begin position="19"/>
        <end position="32"/>
    </location>
</feature>
<comment type="caution">
    <text evidence="2">The sequence shown here is derived from an EMBL/GenBank/DDBJ whole genome shotgun (WGS) entry which is preliminary data.</text>
</comment>
<protein>
    <submittedName>
        <fullName evidence="2">Uncharacterized protein</fullName>
    </submittedName>
</protein>
<evidence type="ECO:0000313" key="3">
    <source>
        <dbReference type="Proteomes" id="UP000790347"/>
    </source>
</evidence>
<dbReference type="EMBL" id="ASGP02000002">
    <property type="protein sequence ID" value="KAH9521753.1"/>
    <property type="molecule type" value="Genomic_DNA"/>
</dbReference>
<accession>A0A922L738</accession>
<dbReference type="Proteomes" id="UP000790347">
    <property type="component" value="Unassembled WGS sequence"/>
</dbReference>
<gene>
    <name evidence="2" type="ORF">DERF_005385</name>
</gene>
<evidence type="ECO:0000313" key="2">
    <source>
        <dbReference type="EMBL" id="KAH9521753.1"/>
    </source>
</evidence>
<proteinExistence type="predicted"/>
<keyword evidence="3" id="KW-1185">Reference proteome</keyword>
<reference evidence="2" key="1">
    <citation type="submission" date="2013-05" db="EMBL/GenBank/DDBJ databases">
        <authorList>
            <person name="Yim A.K.Y."/>
            <person name="Chan T.F."/>
            <person name="Ji K.M."/>
            <person name="Liu X.Y."/>
            <person name="Zhou J.W."/>
            <person name="Li R.Q."/>
            <person name="Yang K.Y."/>
            <person name="Li J."/>
            <person name="Li M."/>
            <person name="Law P.T.W."/>
            <person name="Wu Y.L."/>
            <person name="Cai Z.L."/>
            <person name="Qin H."/>
            <person name="Bao Y."/>
            <person name="Leung R.K.K."/>
            <person name="Ng P.K.S."/>
            <person name="Zou J."/>
            <person name="Zhong X.J."/>
            <person name="Ran P.X."/>
            <person name="Zhong N.S."/>
            <person name="Liu Z.G."/>
            <person name="Tsui S.K.W."/>
        </authorList>
    </citation>
    <scope>NUCLEOTIDE SEQUENCE</scope>
    <source>
        <strain evidence="2">Derf</strain>
        <tissue evidence="2">Whole organism</tissue>
    </source>
</reference>
<reference evidence="2" key="2">
    <citation type="journal article" date="2022" name="Res Sq">
        <title>Comparative Genomics Reveals Insights into the Divergent Evolution of Astigmatic Mites and Household Pest Adaptations.</title>
        <authorList>
            <person name="Xiong Q."/>
            <person name="Wan A.T.-Y."/>
            <person name="Liu X.-Y."/>
            <person name="Fung C.S.-H."/>
            <person name="Xiao X."/>
            <person name="Malainual N."/>
            <person name="Hou J."/>
            <person name="Wang L."/>
            <person name="Wang M."/>
            <person name="Yang K."/>
            <person name="Cui Y."/>
            <person name="Leung E."/>
            <person name="Nong W."/>
            <person name="Shin S.-K."/>
            <person name="Au S."/>
            <person name="Jeong K.Y."/>
            <person name="Chew F.T."/>
            <person name="Hui J."/>
            <person name="Leung T.F."/>
            <person name="Tungtrongchitr A."/>
            <person name="Zhong N."/>
            <person name="Liu Z."/>
            <person name="Tsui S."/>
        </authorList>
    </citation>
    <scope>NUCLEOTIDE SEQUENCE</scope>
    <source>
        <strain evidence="2">Derf</strain>
        <tissue evidence="2">Whole organism</tissue>
    </source>
</reference>
<dbReference type="AlphaFoldDB" id="A0A922L738"/>
<organism evidence="2 3">
    <name type="scientific">Dermatophagoides farinae</name>
    <name type="common">American house dust mite</name>
    <dbReference type="NCBI Taxonomy" id="6954"/>
    <lineage>
        <taxon>Eukaryota</taxon>
        <taxon>Metazoa</taxon>
        <taxon>Ecdysozoa</taxon>
        <taxon>Arthropoda</taxon>
        <taxon>Chelicerata</taxon>
        <taxon>Arachnida</taxon>
        <taxon>Acari</taxon>
        <taxon>Acariformes</taxon>
        <taxon>Sarcoptiformes</taxon>
        <taxon>Astigmata</taxon>
        <taxon>Psoroptidia</taxon>
        <taxon>Analgoidea</taxon>
        <taxon>Pyroglyphidae</taxon>
        <taxon>Dermatophagoidinae</taxon>
        <taxon>Dermatophagoides</taxon>
    </lineage>
</organism>
<evidence type="ECO:0000256" key="1">
    <source>
        <dbReference type="SAM" id="MobiDB-lite"/>
    </source>
</evidence>
<name>A0A922L738_DERFA</name>
<sequence>MFDVTAKSETISNSNEKKNWKKSLKSKPRKKNLSTSSIIKHGKQKSITYKLRIKLIIQNNNFTTIVPDRKT</sequence>
<feature type="region of interest" description="Disordered" evidence="1">
    <location>
        <begin position="1"/>
        <end position="39"/>
    </location>
</feature>